<evidence type="ECO:0000313" key="2">
    <source>
        <dbReference type="EMBL" id="QII14032.1"/>
    </source>
</evidence>
<protein>
    <submittedName>
        <fullName evidence="1">Uncharacterized protein</fullName>
    </submittedName>
</protein>
<evidence type="ECO:0000313" key="3">
    <source>
        <dbReference type="Proteomes" id="UP000501926"/>
    </source>
</evidence>
<gene>
    <name evidence="2" type="ORF">KsCSTR_46540</name>
    <name evidence="1" type="ORF">kustc0736</name>
</gene>
<proteinExistence type="predicted"/>
<accession>Q1PW86</accession>
<sequence length="51" mass="6061">MFFPCALKDTLRLFTDKKSFPSYSFNCRKGSFLFKRPPKCIENILLFTYVT</sequence>
<reference evidence="1" key="2">
    <citation type="submission" date="2006-01" db="EMBL/GenBank/DDBJ databases">
        <authorList>
            <person name="Genoscope"/>
        </authorList>
    </citation>
    <scope>NUCLEOTIDE SEQUENCE</scope>
</reference>
<dbReference type="Proteomes" id="UP000501926">
    <property type="component" value="Chromosome"/>
</dbReference>
<organism evidence="1">
    <name type="scientific">Kuenenia stuttgartiensis</name>
    <dbReference type="NCBI Taxonomy" id="174633"/>
    <lineage>
        <taxon>Bacteria</taxon>
        <taxon>Pseudomonadati</taxon>
        <taxon>Planctomycetota</taxon>
        <taxon>Candidatus Brocadiia</taxon>
        <taxon>Candidatus Brocadiales</taxon>
        <taxon>Candidatus Brocadiaceae</taxon>
        <taxon>Candidatus Kuenenia</taxon>
    </lineage>
</organism>
<dbReference type="AlphaFoldDB" id="Q1PW86"/>
<reference evidence="2 3" key="3">
    <citation type="submission" date="2020-02" db="EMBL/GenBank/DDBJ databases">
        <title>Newly sequenced genome of strain CSTR1 showed variability in Candidatus Kuenenia stuttgartiensis genomes.</title>
        <authorList>
            <person name="Ding C."/>
            <person name="Adrian L."/>
        </authorList>
    </citation>
    <scope>NUCLEOTIDE SEQUENCE [LARGE SCALE GENOMIC DNA]</scope>
    <source>
        <strain evidence="2 3">CSTR1</strain>
    </source>
</reference>
<reference evidence="1" key="1">
    <citation type="journal article" date="2006" name="Nature">
        <title>Deciphering the evolution and metabolism of an anammox bacterium from a community genome.</title>
        <authorList>
            <person name="Strous M."/>
            <person name="Pelletier E."/>
            <person name="Mangenot S."/>
            <person name="Rattei T."/>
            <person name="Lehner A."/>
            <person name="Taylor M.W."/>
            <person name="Horn M."/>
            <person name="Daims H."/>
            <person name="Bartol-Mavel D."/>
            <person name="Wincker P."/>
            <person name="Barbe V."/>
            <person name="Fonknechten N."/>
            <person name="Vallenet D."/>
            <person name="Segurens B."/>
            <person name="Schenowitz-Truong C."/>
            <person name="Medigue C."/>
            <person name="Collingro A."/>
            <person name="Snel B."/>
            <person name="Dutilh B.E."/>
            <person name="OpDenCamp H.J.M."/>
            <person name="vanDerDrift C."/>
            <person name="Cirpus I."/>
            <person name="vanDePas-Schoonen K.T."/>
            <person name="Harhangi H.R."/>
            <person name="vanNiftrik L."/>
            <person name="Schmid M."/>
            <person name="Keltjens J."/>
            <person name="vanDeVossenberg J."/>
            <person name="Kartal B."/>
            <person name="Meier H."/>
            <person name="Frishman D."/>
            <person name="Huynen M.A."/>
            <person name="Mewes H."/>
            <person name="Weissenbach J."/>
            <person name="Jetten M.S.M."/>
            <person name="Wagner M."/>
            <person name="LePaslier D."/>
        </authorList>
    </citation>
    <scope>NUCLEOTIDE SEQUENCE</scope>
</reference>
<name>Q1PW86_KUEST</name>
<dbReference type="EMBL" id="CT573073">
    <property type="protein sequence ID" value="CAJ71481.1"/>
    <property type="molecule type" value="Genomic_DNA"/>
</dbReference>
<dbReference type="EMBL" id="CP049055">
    <property type="protein sequence ID" value="QII14032.1"/>
    <property type="molecule type" value="Genomic_DNA"/>
</dbReference>
<evidence type="ECO:0000313" key="1">
    <source>
        <dbReference type="EMBL" id="CAJ71481.1"/>
    </source>
</evidence>